<dbReference type="PANTHER" id="PTHR43968:SF6">
    <property type="entry name" value="GLUTATHIONE S-TRANSFERASE OMEGA"/>
    <property type="match status" value="1"/>
</dbReference>
<dbReference type="PROSITE" id="PS50405">
    <property type="entry name" value="GST_CTER"/>
    <property type="match status" value="1"/>
</dbReference>
<organism evidence="3 4">
    <name type="scientific">Roseibium sediminicola</name>
    <dbReference type="NCBI Taxonomy" id="2933272"/>
    <lineage>
        <taxon>Bacteria</taxon>
        <taxon>Pseudomonadati</taxon>
        <taxon>Pseudomonadota</taxon>
        <taxon>Alphaproteobacteria</taxon>
        <taxon>Hyphomicrobiales</taxon>
        <taxon>Stappiaceae</taxon>
        <taxon>Roseibium</taxon>
    </lineage>
</organism>
<dbReference type="SFLD" id="SFLDG00358">
    <property type="entry name" value="Main_(cytGST)"/>
    <property type="match status" value="1"/>
</dbReference>
<feature type="domain" description="GST C-terminal" evidence="2">
    <location>
        <begin position="86"/>
        <end position="215"/>
    </location>
</feature>
<comment type="caution">
    <text evidence="3">The sequence shown here is derived from an EMBL/GenBank/DDBJ whole genome shotgun (WGS) entry which is preliminary data.</text>
</comment>
<dbReference type="InterPro" id="IPR004045">
    <property type="entry name" value="Glutathione_S-Trfase_N"/>
</dbReference>
<evidence type="ECO:0000259" key="2">
    <source>
        <dbReference type="PROSITE" id="PS50405"/>
    </source>
</evidence>
<dbReference type="PANTHER" id="PTHR43968">
    <property type="match status" value="1"/>
</dbReference>
<name>A0ABT0H1E9_9HYPH</name>
<dbReference type="InterPro" id="IPR010987">
    <property type="entry name" value="Glutathione-S-Trfase_C-like"/>
</dbReference>
<dbReference type="SUPFAM" id="SSF47616">
    <property type="entry name" value="GST C-terminal domain-like"/>
    <property type="match status" value="1"/>
</dbReference>
<dbReference type="CDD" id="cd00299">
    <property type="entry name" value="GST_C_family"/>
    <property type="match status" value="1"/>
</dbReference>
<proteinExistence type="predicted"/>
<dbReference type="Gene3D" id="1.20.1050.10">
    <property type="match status" value="1"/>
</dbReference>
<dbReference type="SUPFAM" id="SSF52833">
    <property type="entry name" value="Thioredoxin-like"/>
    <property type="match status" value="1"/>
</dbReference>
<dbReference type="InterPro" id="IPR050983">
    <property type="entry name" value="GST_Omega/HSP26"/>
</dbReference>
<dbReference type="PROSITE" id="PS50404">
    <property type="entry name" value="GST_NTER"/>
    <property type="match status" value="1"/>
</dbReference>
<dbReference type="Pfam" id="PF13410">
    <property type="entry name" value="GST_C_2"/>
    <property type="match status" value="1"/>
</dbReference>
<evidence type="ECO:0000313" key="4">
    <source>
        <dbReference type="Proteomes" id="UP001431221"/>
    </source>
</evidence>
<dbReference type="RefSeq" id="WP_248159055.1">
    <property type="nucleotide sequence ID" value="NZ_JALNMJ010000026.1"/>
</dbReference>
<dbReference type="Proteomes" id="UP001431221">
    <property type="component" value="Unassembled WGS sequence"/>
</dbReference>
<accession>A0ABT0H1E9</accession>
<sequence length="215" mass="23257">MIELFGADYSVYVRSARLALAEKGVAYKLVPVDVFAPGGPPAEHLARQPFGKIPALTHGDVTLYETVAILRYIDEAFEGPPLQPDDAPGRARMTQVLSILDTYAYRTLVWDIFVERVVRTRGGAPADEVKISSAMGQARTIVSALEALCEDGPFLLGDRPTLADCHAAPMLALFWQAEEGAMLLKGAPKLAAWLARFEARPSFAATGQVRGEKAS</sequence>
<dbReference type="Gene3D" id="3.40.30.10">
    <property type="entry name" value="Glutaredoxin"/>
    <property type="match status" value="1"/>
</dbReference>
<evidence type="ECO:0000313" key="3">
    <source>
        <dbReference type="EMBL" id="MCK7615486.1"/>
    </source>
</evidence>
<reference evidence="3" key="1">
    <citation type="submission" date="2022-04" db="EMBL/GenBank/DDBJ databases">
        <title>Roseibium sp. CAU 1639 isolated from mud.</title>
        <authorList>
            <person name="Kim W."/>
        </authorList>
    </citation>
    <scope>NUCLEOTIDE SEQUENCE</scope>
    <source>
        <strain evidence="3">CAU 1639</strain>
    </source>
</reference>
<dbReference type="SFLD" id="SFLDS00019">
    <property type="entry name" value="Glutathione_Transferase_(cytos"/>
    <property type="match status" value="1"/>
</dbReference>
<protein>
    <submittedName>
        <fullName evidence="3">Glutathione S-transferase family protein</fullName>
    </submittedName>
</protein>
<gene>
    <name evidence="3" type="ORF">M0H32_25230</name>
</gene>
<feature type="domain" description="GST N-terminal" evidence="1">
    <location>
        <begin position="1"/>
        <end position="81"/>
    </location>
</feature>
<dbReference type="EMBL" id="JALNMJ010000026">
    <property type="protein sequence ID" value="MCK7615486.1"/>
    <property type="molecule type" value="Genomic_DNA"/>
</dbReference>
<dbReference type="Pfam" id="PF13417">
    <property type="entry name" value="GST_N_3"/>
    <property type="match status" value="1"/>
</dbReference>
<keyword evidence="4" id="KW-1185">Reference proteome</keyword>
<evidence type="ECO:0000259" key="1">
    <source>
        <dbReference type="PROSITE" id="PS50404"/>
    </source>
</evidence>
<dbReference type="InterPro" id="IPR040079">
    <property type="entry name" value="Glutathione_S-Trfase"/>
</dbReference>
<dbReference type="InterPro" id="IPR036249">
    <property type="entry name" value="Thioredoxin-like_sf"/>
</dbReference>
<dbReference type="InterPro" id="IPR036282">
    <property type="entry name" value="Glutathione-S-Trfase_C_sf"/>
</dbReference>